<dbReference type="EMBL" id="VEPZ02001756">
    <property type="protein sequence ID" value="KAE8657697.1"/>
    <property type="molecule type" value="Genomic_DNA"/>
</dbReference>
<dbReference type="PANTHER" id="PTHR47926:SF347">
    <property type="entry name" value="PENTATRICOPEPTIDE REPEAT-CONTAINING PROTEIN"/>
    <property type="match status" value="1"/>
</dbReference>
<evidence type="ECO:0000313" key="2">
    <source>
        <dbReference type="EMBL" id="KAE8657697.1"/>
    </source>
</evidence>
<evidence type="ECO:0000313" key="3">
    <source>
        <dbReference type="Proteomes" id="UP000436088"/>
    </source>
</evidence>
<dbReference type="Gene3D" id="1.25.40.10">
    <property type="entry name" value="Tetratricopeptide repeat domain"/>
    <property type="match status" value="2"/>
</dbReference>
<dbReference type="InterPro" id="IPR002885">
    <property type="entry name" value="PPR_rpt"/>
</dbReference>
<evidence type="ECO:0008006" key="4">
    <source>
        <dbReference type="Google" id="ProtNLM"/>
    </source>
</evidence>
<sequence>MELNKAFDALNWDAQAHQKDGCDKNDYVLVSWTSKLSKLVRQGQPEEAICLFKRMLLLMSNQRTNYVTILSLIKAFDALNWDAPVMMVHVMVDVVLWSAMVAACVKNKDYQSLETGIHVFDGMLKKDLVSWRIVIRGYIENERCIEASNVFSKMRLLSFFAPDEFVVQDMIMALLQSGGSSARSVFDQIGCKDFIASNAMISAYTQCMLPLNAVDTFTQILDRFLLQIRKGQAGTALFDEVPFKDLICWSSMINGYVLNGYGVEALDTFSNIRQGNIEQALDFVKKMPMEPDKRIWGALLAGCRLTPGKIEIVELVVEQLATLDPQNCTHCYMILSDLYADEGRREDVEMMRRLVDENA</sequence>
<proteinExistence type="predicted"/>
<keyword evidence="3" id="KW-1185">Reference proteome</keyword>
<dbReference type="GO" id="GO:0009451">
    <property type="term" value="P:RNA modification"/>
    <property type="evidence" value="ECO:0007669"/>
    <property type="project" value="InterPro"/>
</dbReference>
<organism evidence="2 3">
    <name type="scientific">Hibiscus syriacus</name>
    <name type="common">Rose of Sharon</name>
    <dbReference type="NCBI Taxonomy" id="106335"/>
    <lineage>
        <taxon>Eukaryota</taxon>
        <taxon>Viridiplantae</taxon>
        <taxon>Streptophyta</taxon>
        <taxon>Embryophyta</taxon>
        <taxon>Tracheophyta</taxon>
        <taxon>Spermatophyta</taxon>
        <taxon>Magnoliopsida</taxon>
        <taxon>eudicotyledons</taxon>
        <taxon>Gunneridae</taxon>
        <taxon>Pentapetalae</taxon>
        <taxon>rosids</taxon>
        <taxon>malvids</taxon>
        <taxon>Malvales</taxon>
        <taxon>Malvaceae</taxon>
        <taxon>Malvoideae</taxon>
        <taxon>Hibiscus</taxon>
    </lineage>
</organism>
<reference evidence="2" key="1">
    <citation type="submission" date="2019-09" db="EMBL/GenBank/DDBJ databases">
        <title>Draft genome information of white flower Hibiscus syriacus.</title>
        <authorList>
            <person name="Kim Y.-M."/>
        </authorList>
    </citation>
    <scope>NUCLEOTIDE SEQUENCE [LARGE SCALE GENOMIC DNA]</scope>
    <source>
        <strain evidence="2">YM2019G1</strain>
    </source>
</reference>
<dbReference type="InterPro" id="IPR046960">
    <property type="entry name" value="PPR_At4g14850-like_plant"/>
</dbReference>
<comment type="caution">
    <text evidence="2">The sequence shown here is derived from an EMBL/GenBank/DDBJ whole genome shotgun (WGS) entry which is preliminary data.</text>
</comment>
<dbReference type="InterPro" id="IPR011990">
    <property type="entry name" value="TPR-like_helical_dom_sf"/>
</dbReference>
<dbReference type="Pfam" id="PF01535">
    <property type="entry name" value="PPR"/>
    <property type="match status" value="3"/>
</dbReference>
<dbReference type="GO" id="GO:0003723">
    <property type="term" value="F:RNA binding"/>
    <property type="evidence" value="ECO:0007669"/>
    <property type="project" value="InterPro"/>
</dbReference>
<dbReference type="Proteomes" id="UP000436088">
    <property type="component" value="Unassembled WGS sequence"/>
</dbReference>
<keyword evidence="1" id="KW-0677">Repeat</keyword>
<evidence type="ECO:0000256" key="1">
    <source>
        <dbReference type="ARBA" id="ARBA00022737"/>
    </source>
</evidence>
<dbReference type="PANTHER" id="PTHR47926">
    <property type="entry name" value="PENTATRICOPEPTIDE REPEAT-CONTAINING PROTEIN"/>
    <property type="match status" value="1"/>
</dbReference>
<protein>
    <recommendedName>
        <fullName evidence="4">Pentatricopeptide repeat-containing protein</fullName>
    </recommendedName>
</protein>
<gene>
    <name evidence="2" type="ORF">F3Y22_tig00116984pilonHSYRG00270</name>
</gene>
<accession>A0A6A2XMQ7</accession>
<dbReference type="AlphaFoldDB" id="A0A6A2XMQ7"/>
<name>A0A6A2XMQ7_HIBSY</name>